<dbReference type="Proteomes" id="UP000436801">
    <property type="component" value="Unassembled WGS sequence"/>
</dbReference>
<dbReference type="Proteomes" id="UP000323502">
    <property type="component" value="Unassembled WGS sequence"/>
</dbReference>
<evidence type="ECO:0000313" key="1">
    <source>
        <dbReference type="EMBL" id="MWC45279.1"/>
    </source>
</evidence>
<dbReference type="OrthoDB" id="7433176at2"/>
<dbReference type="RefSeq" id="WP_149680862.1">
    <property type="nucleotide sequence ID" value="NZ_FNBI01000001.1"/>
</dbReference>
<protein>
    <submittedName>
        <fullName evidence="2">Uncharacterized protein</fullName>
    </submittedName>
</protein>
<evidence type="ECO:0000313" key="2">
    <source>
        <dbReference type="EMBL" id="SDE71111.1"/>
    </source>
</evidence>
<keyword evidence="3" id="KW-1185">Reference proteome</keyword>
<gene>
    <name evidence="1" type="ORF">GQR91_16815</name>
    <name evidence="2" type="ORF">SAMN05216557_101243</name>
</gene>
<sequence length="88" mass="9635">MHFDDLLHHYFGTTDLSALSPDAMADGVEQVRIAFGTEREPGRRFALWVLLDALGAAPFPADAFEDPAQRRAAEDYLDAMGRLSPDAG</sequence>
<reference evidence="2 3" key="1">
    <citation type="submission" date="2016-10" db="EMBL/GenBank/DDBJ databases">
        <authorList>
            <person name="Varghese N."/>
            <person name="Submissions S."/>
        </authorList>
    </citation>
    <scope>NUCLEOTIDE SEQUENCE [LARGE SCALE GENOMIC DNA]</scope>
    <source>
        <strain evidence="2 3">S7-754</strain>
    </source>
</reference>
<evidence type="ECO:0000313" key="4">
    <source>
        <dbReference type="Proteomes" id="UP000436801"/>
    </source>
</evidence>
<dbReference type="EMBL" id="FNBI01000001">
    <property type="protein sequence ID" value="SDE71111.1"/>
    <property type="molecule type" value="Genomic_DNA"/>
</dbReference>
<evidence type="ECO:0000313" key="3">
    <source>
        <dbReference type="Proteomes" id="UP000323502"/>
    </source>
</evidence>
<organism evidence="2 3">
    <name type="scientific">Sphingomonas carotinifaciens</name>
    <dbReference type="NCBI Taxonomy" id="1166323"/>
    <lineage>
        <taxon>Bacteria</taxon>
        <taxon>Pseudomonadati</taxon>
        <taxon>Pseudomonadota</taxon>
        <taxon>Alphaproteobacteria</taxon>
        <taxon>Sphingomonadales</taxon>
        <taxon>Sphingomonadaceae</taxon>
        <taxon>Sphingomonas</taxon>
    </lineage>
</organism>
<accession>A0A1G7F5D0</accession>
<name>A0A1G7F5D0_9SPHN</name>
<reference evidence="1 4" key="2">
    <citation type="submission" date="2019-12" db="EMBL/GenBank/DDBJ databases">
        <authorList>
            <person name="Zheng J."/>
        </authorList>
    </citation>
    <scope>NUCLEOTIDE SEQUENCE [LARGE SCALE GENOMIC DNA]</scope>
    <source>
        <strain evidence="1 4">DSM 27347</strain>
    </source>
</reference>
<dbReference type="AlphaFoldDB" id="A0A1G7F5D0"/>
<proteinExistence type="predicted"/>
<dbReference type="EMBL" id="WSUT01000005">
    <property type="protein sequence ID" value="MWC45279.1"/>
    <property type="molecule type" value="Genomic_DNA"/>
</dbReference>